<dbReference type="PANTHER" id="PTHR32305:SF15">
    <property type="entry name" value="PROTEIN RHSA-RELATED"/>
    <property type="match status" value="1"/>
</dbReference>
<dbReference type="Pfam" id="PF25023">
    <property type="entry name" value="TEN_YD-shell"/>
    <property type="match status" value="2"/>
</dbReference>
<dbReference type="NCBIfam" id="TIGR01643">
    <property type="entry name" value="YD_repeat_2x"/>
    <property type="match status" value="1"/>
</dbReference>
<dbReference type="Gene3D" id="2.180.10.10">
    <property type="entry name" value="RHS repeat-associated core"/>
    <property type="match status" value="2"/>
</dbReference>
<evidence type="ECO:0000259" key="3">
    <source>
        <dbReference type="Pfam" id="PF25023"/>
    </source>
</evidence>
<proteinExistence type="predicted"/>
<accession>A0AB33IQF7</accession>
<sequence>MGNDTVCYYKSRPFDFGPITYEGPKKVNNAPDTSSAHRKLRPRRSMPSGLDTGKPATTIHYDALDREIRKGSQRFDGQWQFVDRVYDQRGRLEKVSLPFRGETASHWNTYSYDAYNRPVGLTEASGKTSAWHYGRLWTMETKDGITTTRTFDQLGAVVKAEDPGGIITYEIRPDGQPSRIVAPGNAVTSFSYDNFGRRLIIDDPSVGKQYFSESYASDGSRTFLTREPNGHMITSKYDKYGRLLESKRDELNTEYRYNAGGDLSTVKSNNGTAVSYTYDAYGRIATARTDVPDGVFLSKSYKYANGNLASIQYTSQKGGICTENYVYANGHNTEVKLNNTTSIWKLTEENGLGQPTKAVTGALARTYSYDAFGLPTGRTAGNIQSFSFQFNAKIGSLSSRKDNRRNLEETFVYDNLNRLQVMTGKGIDFDEKGNLTVMPNAGTLGYGNSSRPYQVTAFTPSSPTVTPREQHLHYNSFQRPDSIVENGITATLVYNTDGNRVKMKVVQGNQELLTRYYIDDEYELDGPKGVERLYLYGDAYDAPAVYVKEGGAWKLYYICRDCQGSITHIANADGTLKQELSYDAWGRLRHPQSQEIYEQGKEPELFLGRGYTGHEHLRWFGLINMNARLYDPMLGRFLSPAPYVQMPDFTQSFNRYSYCLNNPLKYVDKNGEFFIFTIINAVKDFVVNSFIKVWDQGFNAWSNSSNWHSTRMAFKIDMGLVKGNIGQILSRLTWELPQTGLGHLAGSVQNTLYGVKGVSYYGGATAIEYYSEGWGAFTLGSFVNGQRGLQADPNNSLFQHEYGHYLQSQWAGLFYLQRYAIPSAIDAASKSNHSYHATEQDANIRAFKYFSKHVPNFEKNNEYNNIFSPRWDFKNNPIIGYNRTKSIDSPENQAVLRNGIMSLGWADIAFGHTSISIILNVLELKQ</sequence>
<dbReference type="InterPro" id="IPR006530">
    <property type="entry name" value="YD"/>
</dbReference>
<dbReference type="InterPro" id="IPR056823">
    <property type="entry name" value="TEN-like_YD-shell"/>
</dbReference>
<organism evidence="4">
    <name type="scientific">Prevotella sp. GTC17253</name>
    <dbReference type="NCBI Taxonomy" id="3236793"/>
    <lineage>
        <taxon>Bacteria</taxon>
        <taxon>Pseudomonadati</taxon>
        <taxon>Bacteroidota</taxon>
        <taxon>Bacteroidia</taxon>
        <taxon>Bacteroidales</taxon>
        <taxon>Prevotellaceae</taxon>
        <taxon>Prevotella</taxon>
    </lineage>
</organism>
<dbReference type="NCBIfam" id="TIGR03696">
    <property type="entry name" value="Rhs_assc_core"/>
    <property type="match status" value="1"/>
</dbReference>
<evidence type="ECO:0000256" key="1">
    <source>
        <dbReference type="ARBA" id="ARBA00022737"/>
    </source>
</evidence>
<evidence type="ECO:0000313" key="4">
    <source>
        <dbReference type="EMBL" id="BFO70161.1"/>
    </source>
</evidence>
<gene>
    <name evidence="4" type="ORF">GTC17253_01270</name>
</gene>
<protein>
    <recommendedName>
        <fullName evidence="3">Teneurin-like YD-shell domain-containing protein</fullName>
    </recommendedName>
</protein>
<dbReference type="AlphaFoldDB" id="A0AB33IQF7"/>
<feature type="region of interest" description="Disordered" evidence="2">
    <location>
        <begin position="22"/>
        <end position="56"/>
    </location>
</feature>
<feature type="domain" description="Teneurin-like YD-shell" evidence="3">
    <location>
        <begin position="174"/>
        <end position="265"/>
    </location>
</feature>
<name>A0AB33IQF7_9BACT</name>
<feature type="domain" description="Teneurin-like YD-shell" evidence="3">
    <location>
        <begin position="552"/>
        <end position="663"/>
    </location>
</feature>
<dbReference type="EMBL" id="AP035785">
    <property type="protein sequence ID" value="BFO70161.1"/>
    <property type="molecule type" value="Genomic_DNA"/>
</dbReference>
<dbReference type="PANTHER" id="PTHR32305">
    <property type="match status" value="1"/>
</dbReference>
<dbReference type="InterPro" id="IPR050708">
    <property type="entry name" value="T6SS_VgrG/RHS"/>
</dbReference>
<evidence type="ECO:0000256" key="2">
    <source>
        <dbReference type="SAM" id="MobiDB-lite"/>
    </source>
</evidence>
<dbReference type="InterPro" id="IPR022385">
    <property type="entry name" value="Rhs_assc_core"/>
</dbReference>
<reference evidence="4" key="1">
    <citation type="submission" date="2024-07" db="EMBL/GenBank/DDBJ databases">
        <title>Complete genome sequence of Prevotella sp. YM-2024 GTC17253.</title>
        <authorList>
            <person name="Hayashi M."/>
            <person name="Muto Y."/>
            <person name="Tanaka K."/>
            <person name="Niwa H."/>
        </authorList>
    </citation>
    <scope>NUCLEOTIDE SEQUENCE</scope>
    <source>
        <strain evidence="4">GTC17253</strain>
    </source>
</reference>
<keyword evidence="1" id="KW-0677">Repeat</keyword>